<proteinExistence type="predicted"/>
<dbReference type="Gene3D" id="3.90.170.10">
    <property type="entry name" value="Adenylosuccinate Synthetase, subunit A, domain 3"/>
    <property type="match status" value="1"/>
</dbReference>
<feature type="non-terminal residue" evidence="1">
    <location>
        <position position="1"/>
    </location>
</feature>
<accession>X1F1I9</accession>
<dbReference type="InterPro" id="IPR042111">
    <property type="entry name" value="Adenylosuccinate_synth_dom3"/>
</dbReference>
<dbReference type="EMBL" id="BART01042451">
    <property type="protein sequence ID" value="GAH23254.1"/>
    <property type="molecule type" value="Genomic_DNA"/>
</dbReference>
<evidence type="ECO:0000313" key="1">
    <source>
        <dbReference type="EMBL" id="GAH23254.1"/>
    </source>
</evidence>
<feature type="non-terminal residue" evidence="1">
    <location>
        <position position="32"/>
    </location>
</feature>
<dbReference type="AlphaFoldDB" id="X1F1I9"/>
<name>X1F1I9_9ZZZZ</name>
<reference evidence="1" key="1">
    <citation type="journal article" date="2014" name="Front. Microbiol.">
        <title>High frequency of phylogenetically diverse reductive dehalogenase-homologous genes in deep subseafloor sedimentary metagenomes.</title>
        <authorList>
            <person name="Kawai M."/>
            <person name="Futagami T."/>
            <person name="Toyoda A."/>
            <person name="Takaki Y."/>
            <person name="Nishi S."/>
            <person name="Hori S."/>
            <person name="Arai W."/>
            <person name="Tsubouchi T."/>
            <person name="Morono Y."/>
            <person name="Uchiyama I."/>
            <person name="Ito T."/>
            <person name="Fujiyama A."/>
            <person name="Inagaki F."/>
            <person name="Takami H."/>
        </authorList>
    </citation>
    <scope>NUCLEOTIDE SEQUENCE</scope>
    <source>
        <strain evidence="1">Expedition CK06-06</strain>
    </source>
</reference>
<evidence type="ECO:0008006" key="2">
    <source>
        <dbReference type="Google" id="ProtNLM"/>
    </source>
</evidence>
<sequence length="32" mass="3734">PSQIDDLKAAEPVYETLPGWNDDLTTVRNWWC</sequence>
<gene>
    <name evidence="1" type="ORF">S01H4_67456</name>
</gene>
<protein>
    <recommendedName>
        <fullName evidence="2">Adenylosuccinate synthase</fullName>
    </recommendedName>
</protein>
<comment type="caution">
    <text evidence="1">The sequence shown here is derived from an EMBL/GenBank/DDBJ whole genome shotgun (WGS) entry which is preliminary data.</text>
</comment>
<organism evidence="1">
    <name type="scientific">marine sediment metagenome</name>
    <dbReference type="NCBI Taxonomy" id="412755"/>
    <lineage>
        <taxon>unclassified sequences</taxon>
        <taxon>metagenomes</taxon>
        <taxon>ecological metagenomes</taxon>
    </lineage>
</organism>